<gene>
    <name evidence="2" type="ORF">PXEA_LOCUS22032</name>
</gene>
<comment type="caution">
    <text evidence="2">The sequence shown here is derived from an EMBL/GenBank/DDBJ whole genome shotgun (WGS) entry which is preliminary data.</text>
</comment>
<name>A0A448X5G9_9PLAT</name>
<proteinExistence type="predicted"/>
<dbReference type="Proteomes" id="UP000784294">
    <property type="component" value="Unassembled WGS sequence"/>
</dbReference>
<sequence>MQIPYPKQNSESTICEDTRQLPLACEKIGSANPASEPGRPASPGPPEGMIRSKPRITTQEELEAAKERYLLRKEAGIHPTIQDSDE</sequence>
<keyword evidence="3" id="KW-1185">Reference proteome</keyword>
<dbReference type="OrthoDB" id="446635at2759"/>
<organism evidence="2 3">
    <name type="scientific">Protopolystoma xenopodis</name>
    <dbReference type="NCBI Taxonomy" id="117903"/>
    <lineage>
        <taxon>Eukaryota</taxon>
        <taxon>Metazoa</taxon>
        <taxon>Spiralia</taxon>
        <taxon>Lophotrochozoa</taxon>
        <taxon>Platyhelminthes</taxon>
        <taxon>Monogenea</taxon>
        <taxon>Polyopisthocotylea</taxon>
        <taxon>Polystomatidea</taxon>
        <taxon>Polystomatidae</taxon>
        <taxon>Protopolystoma</taxon>
    </lineage>
</organism>
<evidence type="ECO:0000313" key="3">
    <source>
        <dbReference type="Proteomes" id="UP000784294"/>
    </source>
</evidence>
<reference evidence="2" key="1">
    <citation type="submission" date="2018-11" db="EMBL/GenBank/DDBJ databases">
        <authorList>
            <consortium name="Pathogen Informatics"/>
        </authorList>
    </citation>
    <scope>NUCLEOTIDE SEQUENCE</scope>
</reference>
<dbReference type="AlphaFoldDB" id="A0A448X5G9"/>
<evidence type="ECO:0000256" key="1">
    <source>
        <dbReference type="SAM" id="MobiDB-lite"/>
    </source>
</evidence>
<evidence type="ECO:0000313" key="2">
    <source>
        <dbReference type="EMBL" id="VEL28592.1"/>
    </source>
</evidence>
<accession>A0A448X5G9</accession>
<dbReference type="EMBL" id="CAAALY010096235">
    <property type="protein sequence ID" value="VEL28592.1"/>
    <property type="molecule type" value="Genomic_DNA"/>
</dbReference>
<feature type="region of interest" description="Disordered" evidence="1">
    <location>
        <begin position="28"/>
        <end position="57"/>
    </location>
</feature>
<protein>
    <submittedName>
        <fullName evidence="2">Uncharacterized protein</fullName>
    </submittedName>
</protein>